<gene>
    <name evidence="1" type="ORF">LCGC14_1803280</name>
</gene>
<sequence length="60" mass="6715">VAQPSAEGAVPDVVYESLMNSVHGQKALTLAEQVRQDPKAQKYFIKEFQKFLDGSDFTKK</sequence>
<proteinExistence type="predicted"/>
<feature type="non-terminal residue" evidence="1">
    <location>
        <position position="1"/>
    </location>
</feature>
<evidence type="ECO:0000313" key="1">
    <source>
        <dbReference type="EMBL" id="KKM00551.1"/>
    </source>
</evidence>
<organism evidence="1">
    <name type="scientific">marine sediment metagenome</name>
    <dbReference type="NCBI Taxonomy" id="412755"/>
    <lineage>
        <taxon>unclassified sequences</taxon>
        <taxon>metagenomes</taxon>
        <taxon>ecological metagenomes</taxon>
    </lineage>
</organism>
<accession>A0A0F9J3M8</accession>
<reference evidence="1" key="1">
    <citation type="journal article" date="2015" name="Nature">
        <title>Complex archaea that bridge the gap between prokaryotes and eukaryotes.</title>
        <authorList>
            <person name="Spang A."/>
            <person name="Saw J.H."/>
            <person name="Jorgensen S.L."/>
            <person name="Zaremba-Niedzwiedzka K."/>
            <person name="Martijn J."/>
            <person name="Lind A.E."/>
            <person name="van Eijk R."/>
            <person name="Schleper C."/>
            <person name="Guy L."/>
            <person name="Ettema T.J."/>
        </authorList>
    </citation>
    <scope>NUCLEOTIDE SEQUENCE</scope>
</reference>
<protein>
    <submittedName>
        <fullName evidence="1">Uncharacterized protein</fullName>
    </submittedName>
</protein>
<dbReference type="AlphaFoldDB" id="A0A0F9J3M8"/>
<comment type="caution">
    <text evidence="1">The sequence shown here is derived from an EMBL/GenBank/DDBJ whole genome shotgun (WGS) entry which is preliminary data.</text>
</comment>
<dbReference type="EMBL" id="LAZR01017408">
    <property type="protein sequence ID" value="KKM00551.1"/>
    <property type="molecule type" value="Genomic_DNA"/>
</dbReference>
<name>A0A0F9J3M8_9ZZZZ</name>